<protein>
    <recommendedName>
        <fullName evidence="2">Rhodanese domain-containing protein</fullName>
    </recommendedName>
</protein>
<dbReference type="SMART" id="SM00450">
    <property type="entry name" value="RHOD"/>
    <property type="match status" value="1"/>
</dbReference>
<dbReference type="GO" id="GO:0071277">
    <property type="term" value="P:cellular response to calcium ion"/>
    <property type="evidence" value="ECO:0007669"/>
    <property type="project" value="InterPro"/>
</dbReference>
<dbReference type="Proteomes" id="UP001229421">
    <property type="component" value="Unassembled WGS sequence"/>
</dbReference>
<evidence type="ECO:0000313" key="3">
    <source>
        <dbReference type="EMBL" id="KAK1435413.1"/>
    </source>
</evidence>
<keyword evidence="4" id="KW-1185">Reference proteome</keyword>
<dbReference type="PANTHER" id="PTHR34209:SF3">
    <property type="entry name" value="RHODANESE_CELL CYCLE CONTROL PHOSPHATASE SUPERFAMILY PROTEIN"/>
    <property type="match status" value="1"/>
</dbReference>
<dbReference type="GO" id="GO:0009704">
    <property type="term" value="P:de-etiolation"/>
    <property type="evidence" value="ECO:0007669"/>
    <property type="project" value="InterPro"/>
</dbReference>
<dbReference type="InterPro" id="IPR044690">
    <property type="entry name" value="CAS_plant"/>
</dbReference>
<name>A0AAD8L994_TARER</name>
<gene>
    <name evidence="3" type="ORF">QVD17_01176</name>
</gene>
<dbReference type="SUPFAM" id="SSF52821">
    <property type="entry name" value="Rhodanese/Cell cycle control phosphatase"/>
    <property type="match status" value="1"/>
</dbReference>
<dbReference type="EMBL" id="JAUHHV010000001">
    <property type="protein sequence ID" value="KAK1435413.1"/>
    <property type="molecule type" value="Genomic_DNA"/>
</dbReference>
<evidence type="ECO:0000259" key="2">
    <source>
        <dbReference type="PROSITE" id="PS50206"/>
    </source>
</evidence>
<dbReference type="InterPro" id="IPR036873">
    <property type="entry name" value="Rhodanese-like_dom_sf"/>
</dbReference>
<organism evidence="3 4">
    <name type="scientific">Tagetes erecta</name>
    <name type="common">African marigold</name>
    <dbReference type="NCBI Taxonomy" id="13708"/>
    <lineage>
        <taxon>Eukaryota</taxon>
        <taxon>Viridiplantae</taxon>
        <taxon>Streptophyta</taxon>
        <taxon>Embryophyta</taxon>
        <taxon>Tracheophyta</taxon>
        <taxon>Spermatophyta</taxon>
        <taxon>Magnoliopsida</taxon>
        <taxon>eudicotyledons</taxon>
        <taxon>Gunneridae</taxon>
        <taxon>Pentapetalae</taxon>
        <taxon>asterids</taxon>
        <taxon>campanulids</taxon>
        <taxon>Asterales</taxon>
        <taxon>Asteraceae</taxon>
        <taxon>Asteroideae</taxon>
        <taxon>Heliantheae alliance</taxon>
        <taxon>Tageteae</taxon>
        <taxon>Tagetes</taxon>
    </lineage>
</organism>
<feature type="domain" description="Rhodanese" evidence="2">
    <location>
        <begin position="291"/>
        <end position="409"/>
    </location>
</feature>
<reference evidence="3" key="1">
    <citation type="journal article" date="2023" name="bioRxiv">
        <title>Improved chromosome-level genome assembly for marigold (Tagetes erecta).</title>
        <authorList>
            <person name="Jiang F."/>
            <person name="Yuan L."/>
            <person name="Wang S."/>
            <person name="Wang H."/>
            <person name="Xu D."/>
            <person name="Wang A."/>
            <person name="Fan W."/>
        </authorList>
    </citation>
    <scope>NUCLEOTIDE SEQUENCE</scope>
    <source>
        <strain evidence="3">WSJ</strain>
        <tissue evidence="3">Leaf</tissue>
    </source>
</reference>
<sequence>MLSNFSSIFPVKMLPVCSTIANRYPNSQVCLYGNTSKIMENDVISTLSNKVHLPFNTQTHTHLGSRLPNPFNLQNTFIADTLKPDLYSEYLQKAGEKEDVFAGLNESLSALVCNTDTAITNTFNTVNSSLQLASKSVNDVIDGSLDKLKLSFSSGVSGLSSNSKGVTSKAGVIAVDGLRYAIVTVEAVLAQGAMLVGYAYAYVKDMLPAEVQDVLNGLEDVLRPVGMAFQQAYVVLEGFETNLGIDPSDPIVPFVLLLVTSTTLWASYWILTYAGYAGDLSPNLTLELLNGKENVALIDVRPEDFRERDGIPDLRRTARFRYASVSFPEVNGDVKKLLKSGKDLDDALLAAVIRNLKVVQEGSKVIIMDADGSRSKGIARALKKVGIKGPYLLQGGFRSWVQEGLRVKEPKPETTLTILSEEAEAILEDVTPLQVIGYGVGFLAAAYALLEWETTLQLIAIFGIGQTIYKRVASYEDSNDLNRDVRQLLVPVKIGGQAISWAAGKLETNRNGLPTSPSSVNVQNRVLQAAAKHESQPPEPDTEEPVNQSSPDLSEA</sequence>
<proteinExistence type="predicted"/>
<dbReference type="PANTHER" id="PTHR34209">
    <property type="entry name" value="RHODANESE/CELL CYCLE CONTROL PHOSPHATASE SUPERFAMILY PROTEIN"/>
    <property type="match status" value="1"/>
</dbReference>
<dbReference type="AlphaFoldDB" id="A0AAD8L994"/>
<dbReference type="Gene3D" id="3.40.250.10">
    <property type="entry name" value="Rhodanese-like domain"/>
    <property type="match status" value="1"/>
</dbReference>
<evidence type="ECO:0000313" key="4">
    <source>
        <dbReference type="Proteomes" id="UP001229421"/>
    </source>
</evidence>
<feature type="compositionally biased region" description="Polar residues" evidence="1">
    <location>
        <begin position="545"/>
        <end position="556"/>
    </location>
</feature>
<feature type="region of interest" description="Disordered" evidence="1">
    <location>
        <begin position="529"/>
        <end position="556"/>
    </location>
</feature>
<dbReference type="PROSITE" id="PS50206">
    <property type="entry name" value="RHODANESE_3"/>
    <property type="match status" value="1"/>
</dbReference>
<accession>A0AAD8L994</accession>
<evidence type="ECO:0000256" key="1">
    <source>
        <dbReference type="SAM" id="MobiDB-lite"/>
    </source>
</evidence>
<dbReference type="InterPro" id="IPR001763">
    <property type="entry name" value="Rhodanese-like_dom"/>
</dbReference>
<dbReference type="Pfam" id="PF00581">
    <property type="entry name" value="Rhodanese"/>
    <property type="match status" value="1"/>
</dbReference>
<dbReference type="CDD" id="cd00158">
    <property type="entry name" value="RHOD"/>
    <property type="match status" value="1"/>
</dbReference>
<comment type="caution">
    <text evidence="3">The sequence shown here is derived from an EMBL/GenBank/DDBJ whole genome shotgun (WGS) entry which is preliminary data.</text>
</comment>
<dbReference type="GO" id="GO:0090333">
    <property type="term" value="P:regulation of stomatal closure"/>
    <property type="evidence" value="ECO:0007669"/>
    <property type="project" value="InterPro"/>
</dbReference>